<evidence type="ECO:0000313" key="7">
    <source>
        <dbReference type="EMBL" id="KAK3914956.1"/>
    </source>
</evidence>
<feature type="domain" description="Iron-binding zinc finger CDGSH type" evidence="6">
    <location>
        <begin position="66"/>
        <end position="103"/>
    </location>
</feature>
<reference evidence="7" key="1">
    <citation type="submission" date="2021-07" db="EMBL/GenBank/DDBJ databases">
        <authorList>
            <person name="Catto M.A."/>
            <person name="Jacobson A."/>
            <person name="Kennedy G."/>
            <person name="Labadie P."/>
            <person name="Hunt B.G."/>
            <person name="Srinivasan R."/>
        </authorList>
    </citation>
    <scope>NUCLEOTIDE SEQUENCE</scope>
    <source>
        <strain evidence="7">PL_HMW_Pooled</strain>
        <tissue evidence="7">Head</tissue>
    </source>
</reference>
<dbReference type="PANTHER" id="PTHR46491">
    <property type="entry name" value="CDGSH IRON SULFUR DOMAIN PROTEIN HOMOLOG"/>
    <property type="match status" value="1"/>
</dbReference>
<dbReference type="GO" id="GO:0005739">
    <property type="term" value="C:mitochondrion"/>
    <property type="evidence" value="ECO:0007669"/>
    <property type="project" value="TreeGrafter"/>
</dbReference>
<evidence type="ECO:0000259" key="6">
    <source>
        <dbReference type="SMART" id="SM00704"/>
    </source>
</evidence>
<accession>A0AAE1H659</accession>
<protein>
    <submittedName>
        <fullName evidence="7">CDGSH iron-sulfur domain-containing protein 3, mitochondrial</fullName>
    </submittedName>
</protein>
<keyword evidence="8" id="KW-1185">Reference proteome</keyword>
<reference evidence="7" key="2">
    <citation type="journal article" date="2023" name="BMC Genomics">
        <title>Pest status, molecular evolution, and epigenetic factors derived from the genome assembly of Frankliniella fusca, a thysanopteran phytovirus vector.</title>
        <authorList>
            <person name="Catto M.A."/>
            <person name="Labadie P.E."/>
            <person name="Jacobson A.L."/>
            <person name="Kennedy G.G."/>
            <person name="Srinivasan R."/>
            <person name="Hunt B.G."/>
        </authorList>
    </citation>
    <scope>NUCLEOTIDE SEQUENCE</scope>
    <source>
        <strain evidence="7">PL_HMW_Pooled</strain>
    </source>
</reference>
<dbReference type="PANTHER" id="PTHR46491:SF3">
    <property type="entry name" value="CDGSH IRON-SULFUR DOMAIN-CONTAINING PROTEIN 3, MITOCHONDRIAL"/>
    <property type="match status" value="1"/>
</dbReference>
<dbReference type="InterPro" id="IPR052950">
    <property type="entry name" value="CISD"/>
</dbReference>
<evidence type="ECO:0000256" key="5">
    <source>
        <dbReference type="ARBA" id="ARBA00034078"/>
    </source>
</evidence>
<name>A0AAE1H659_9NEOP</name>
<feature type="domain" description="Iron-binding zinc finger CDGSH type" evidence="6">
    <location>
        <begin position="108"/>
        <end position="140"/>
    </location>
</feature>
<dbReference type="GO" id="GO:0051537">
    <property type="term" value="F:2 iron, 2 sulfur cluster binding"/>
    <property type="evidence" value="ECO:0007669"/>
    <property type="project" value="UniProtKB-KW"/>
</dbReference>
<dbReference type="GO" id="GO:0046872">
    <property type="term" value="F:metal ion binding"/>
    <property type="evidence" value="ECO:0007669"/>
    <property type="project" value="UniProtKB-KW"/>
</dbReference>
<organism evidence="7 8">
    <name type="scientific">Frankliniella fusca</name>
    <dbReference type="NCBI Taxonomy" id="407009"/>
    <lineage>
        <taxon>Eukaryota</taxon>
        <taxon>Metazoa</taxon>
        <taxon>Ecdysozoa</taxon>
        <taxon>Arthropoda</taxon>
        <taxon>Hexapoda</taxon>
        <taxon>Insecta</taxon>
        <taxon>Pterygota</taxon>
        <taxon>Neoptera</taxon>
        <taxon>Paraneoptera</taxon>
        <taxon>Thysanoptera</taxon>
        <taxon>Terebrantia</taxon>
        <taxon>Thripoidea</taxon>
        <taxon>Thripidae</taxon>
        <taxon>Frankliniella</taxon>
    </lineage>
</organism>
<evidence type="ECO:0000313" key="8">
    <source>
        <dbReference type="Proteomes" id="UP001219518"/>
    </source>
</evidence>
<dbReference type="SMART" id="SM00704">
    <property type="entry name" value="ZnF_CDGSH"/>
    <property type="match status" value="2"/>
</dbReference>
<proteinExistence type="predicted"/>
<evidence type="ECO:0000256" key="2">
    <source>
        <dbReference type="ARBA" id="ARBA00022723"/>
    </source>
</evidence>
<keyword evidence="1" id="KW-0001">2Fe-2S</keyword>
<comment type="cofactor">
    <cofactor evidence="5">
        <name>[2Fe-2S] cluster</name>
        <dbReference type="ChEBI" id="CHEBI:190135"/>
    </cofactor>
</comment>
<keyword evidence="2" id="KW-0479">Metal-binding</keyword>
<dbReference type="InterPro" id="IPR042216">
    <property type="entry name" value="MitoNEET_CISD"/>
</dbReference>
<dbReference type="EMBL" id="JAHWGI010000394">
    <property type="protein sequence ID" value="KAK3914956.1"/>
    <property type="molecule type" value="Genomic_DNA"/>
</dbReference>
<evidence type="ECO:0000256" key="4">
    <source>
        <dbReference type="ARBA" id="ARBA00023014"/>
    </source>
</evidence>
<evidence type="ECO:0000256" key="1">
    <source>
        <dbReference type="ARBA" id="ARBA00022714"/>
    </source>
</evidence>
<dbReference type="Gene3D" id="3.40.5.90">
    <property type="entry name" value="CDGSH iron-sulfur domain, mitoNEET-type"/>
    <property type="match status" value="2"/>
</dbReference>
<dbReference type="Pfam" id="PF09360">
    <property type="entry name" value="zf-CDGSH"/>
    <property type="match status" value="2"/>
</dbReference>
<dbReference type="InterPro" id="IPR018967">
    <property type="entry name" value="FeS-contain_CDGSH-typ"/>
</dbReference>
<dbReference type="AlphaFoldDB" id="A0AAE1H659"/>
<comment type="caution">
    <text evidence="7">The sequence shown here is derived from an EMBL/GenBank/DDBJ whole genome shotgun (WGS) entry which is preliminary data.</text>
</comment>
<evidence type="ECO:0000256" key="3">
    <source>
        <dbReference type="ARBA" id="ARBA00023004"/>
    </source>
</evidence>
<dbReference type="Proteomes" id="UP001219518">
    <property type="component" value="Unassembled WGS sequence"/>
</dbReference>
<keyword evidence="4" id="KW-0411">Iron-sulfur</keyword>
<keyword evidence="3" id="KW-0408">Iron</keyword>
<gene>
    <name evidence="7" type="ORF">KUF71_005644</name>
</gene>
<sequence length="140" mass="16338">MNVNIINCLKPSLWCISRRKLVDLPQTLSVQISKRSYADTPKVPKNVIGHIYSASSQPQNGRVYDRKPFKIRLYPNKDYMWCLCGWSKSQPICDGSHKSPQFKSELKPIKFRVEEEKDYYLCNCKHTKLRPFCDGTHKTV</sequence>